<dbReference type="Proteomes" id="UP001208692">
    <property type="component" value="Unassembled WGS sequence"/>
</dbReference>
<evidence type="ECO:0008006" key="5">
    <source>
        <dbReference type="Google" id="ProtNLM"/>
    </source>
</evidence>
<proteinExistence type="predicted"/>
<reference evidence="1 4" key="1">
    <citation type="submission" date="2021-11" db="EMBL/GenBank/DDBJ databases">
        <title>Draft genome sequence of Capnocytophaga sp. strain KC07075 isolated from cat oral cavity.</title>
        <authorList>
            <person name="Suzuki M."/>
            <person name="Imaoka K."/>
            <person name="Kimura M."/>
            <person name="Morikawa S."/>
            <person name="Maeda K."/>
        </authorList>
    </citation>
    <scope>NUCLEOTIDE SEQUENCE</scope>
    <source>
        <strain evidence="1">KC07075</strain>
        <strain evidence="2 4">KC07079</strain>
    </source>
</reference>
<gene>
    <name evidence="1" type="ORF">RCZ15_11430</name>
    <name evidence="2" type="ORF">RCZ16_03860</name>
</gene>
<dbReference type="EMBL" id="BQKA01000023">
    <property type="protein sequence ID" value="GJM50169.1"/>
    <property type="molecule type" value="Genomic_DNA"/>
</dbReference>
<dbReference type="AlphaFoldDB" id="A0AAV5AUG5"/>
<evidence type="ECO:0000313" key="1">
    <source>
        <dbReference type="EMBL" id="GJM50169.1"/>
    </source>
</evidence>
<keyword evidence="4" id="KW-1185">Reference proteome</keyword>
<sequence>MFNGGAVQDLNLLERTYADEYRTFPSSTEISLKEGIDVIRAGDLLWFPGHIAIVIGVKDDIVVYASAEGGKAHPGRGIRWLTFNKKTTNFDTFMYKSLIQMKNVYGD</sequence>
<evidence type="ECO:0000313" key="2">
    <source>
        <dbReference type="EMBL" id="GJM52068.1"/>
    </source>
</evidence>
<dbReference type="EMBL" id="BQKB01000008">
    <property type="protein sequence ID" value="GJM52068.1"/>
    <property type="molecule type" value="Genomic_DNA"/>
</dbReference>
<accession>A0AAV5AUG5</accession>
<organism evidence="1 3">
    <name type="scientific">Capnocytophaga catalasegens</name>
    <dbReference type="NCBI Taxonomy" id="1004260"/>
    <lineage>
        <taxon>Bacteria</taxon>
        <taxon>Pseudomonadati</taxon>
        <taxon>Bacteroidota</taxon>
        <taxon>Flavobacteriia</taxon>
        <taxon>Flavobacteriales</taxon>
        <taxon>Flavobacteriaceae</taxon>
        <taxon>Capnocytophaga</taxon>
    </lineage>
</organism>
<comment type="caution">
    <text evidence="1">The sequence shown here is derived from an EMBL/GenBank/DDBJ whole genome shotgun (WGS) entry which is preliminary data.</text>
</comment>
<protein>
    <recommendedName>
        <fullName evidence="5">NlpC/P60 domain-containing protein</fullName>
    </recommendedName>
</protein>
<name>A0AAV5AUG5_9FLAO</name>
<dbReference type="Proteomes" id="UP001207736">
    <property type="component" value="Unassembled WGS sequence"/>
</dbReference>
<evidence type="ECO:0000313" key="4">
    <source>
        <dbReference type="Proteomes" id="UP001208692"/>
    </source>
</evidence>
<evidence type="ECO:0000313" key="3">
    <source>
        <dbReference type="Proteomes" id="UP001207736"/>
    </source>
</evidence>